<dbReference type="KEGG" id="rci:RCIX2469"/>
<accession>Q0W247</accession>
<keyword evidence="2" id="KW-1185">Reference proteome</keyword>
<protein>
    <submittedName>
        <fullName evidence="1">Uncharacterized protein</fullName>
    </submittedName>
</protein>
<name>Q0W247_METAR</name>
<proteinExistence type="predicted"/>
<organism evidence="1 2">
    <name type="scientific">Methanocella arvoryzae (strain DSM 22066 / NBRC 105507 / MRE50)</name>
    <dbReference type="NCBI Taxonomy" id="351160"/>
    <lineage>
        <taxon>Archaea</taxon>
        <taxon>Methanobacteriati</taxon>
        <taxon>Methanobacteriota</taxon>
        <taxon>Stenosarchaea group</taxon>
        <taxon>Methanomicrobia</taxon>
        <taxon>Methanocellales</taxon>
        <taxon>Methanocellaceae</taxon>
        <taxon>Methanocella</taxon>
    </lineage>
</organism>
<dbReference type="STRING" id="351160.RCIX2469"/>
<dbReference type="Proteomes" id="UP000000663">
    <property type="component" value="Chromosome"/>
</dbReference>
<dbReference type="AlphaFoldDB" id="Q0W247"/>
<sequence length="95" mass="10829">MLEMYRVYEYEATRTCPSCYGQETVPVAAYVNEDTGKETVLAKRIRCDRHAGSQVPCKLSKPIGTIMEIRMASADAYDYMVEKIRSGYGISYIER</sequence>
<evidence type="ECO:0000313" key="1">
    <source>
        <dbReference type="EMBL" id="CAJ37546.1"/>
    </source>
</evidence>
<dbReference type="EMBL" id="AM114193">
    <property type="protein sequence ID" value="CAJ37546.1"/>
    <property type="molecule type" value="Genomic_DNA"/>
</dbReference>
<gene>
    <name evidence="1" type="ORF">RCIX2469</name>
</gene>
<reference evidence="1 2" key="1">
    <citation type="journal article" date="2006" name="Science">
        <title>Genome of rice cluster I archaea -- the key methane producers in the rice rhizosphere.</title>
        <authorList>
            <person name="Erkel C."/>
            <person name="Kube M."/>
            <person name="Reinhardt R."/>
            <person name="Liesack W."/>
        </authorList>
    </citation>
    <scope>NUCLEOTIDE SEQUENCE [LARGE SCALE GENOMIC DNA]</scope>
    <source>
        <strain evidence="2">DSM 22066 / NBRC 105507 / MRE50</strain>
    </source>
</reference>
<evidence type="ECO:0000313" key="2">
    <source>
        <dbReference type="Proteomes" id="UP000000663"/>
    </source>
</evidence>